<accession>K1QIY9</accession>
<reference evidence="1" key="1">
    <citation type="journal article" date="2012" name="Nature">
        <title>The oyster genome reveals stress adaptation and complexity of shell formation.</title>
        <authorList>
            <person name="Zhang G."/>
            <person name="Fang X."/>
            <person name="Guo X."/>
            <person name="Li L."/>
            <person name="Luo R."/>
            <person name="Xu F."/>
            <person name="Yang P."/>
            <person name="Zhang L."/>
            <person name="Wang X."/>
            <person name="Qi H."/>
            <person name="Xiong Z."/>
            <person name="Que H."/>
            <person name="Xie Y."/>
            <person name="Holland P.W."/>
            <person name="Paps J."/>
            <person name="Zhu Y."/>
            <person name="Wu F."/>
            <person name="Chen Y."/>
            <person name="Wang J."/>
            <person name="Peng C."/>
            <person name="Meng J."/>
            <person name="Yang L."/>
            <person name="Liu J."/>
            <person name="Wen B."/>
            <person name="Zhang N."/>
            <person name="Huang Z."/>
            <person name="Zhu Q."/>
            <person name="Feng Y."/>
            <person name="Mount A."/>
            <person name="Hedgecock D."/>
            <person name="Xu Z."/>
            <person name="Liu Y."/>
            <person name="Domazet-Loso T."/>
            <person name="Du Y."/>
            <person name="Sun X."/>
            <person name="Zhang S."/>
            <person name="Liu B."/>
            <person name="Cheng P."/>
            <person name="Jiang X."/>
            <person name="Li J."/>
            <person name="Fan D."/>
            <person name="Wang W."/>
            <person name="Fu W."/>
            <person name="Wang T."/>
            <person name="Wang B."/>
            <person name="Zhang J."/>
            <person name="Peng Z."/>
            <person name="Li Y."/>
            <person name="Li N."/>
            <person name="Wang J."/>
            <person name="Chen M."/>
            <person name="He Y."/>
            <person name="Tan F."/>
            <person name="Song X."/>
            <person name="Zheng Q."/>
            <person name="Huang R."/>
            <person name="Yang H."/>
            <person name="Du X."/>
            <person name="Chen L."/>
            <person name="Yang M."/>
            <person name="Gaffney P.M."/>
            <person name="Wang S."/>
            <person name="Luo L."/>
            <person name="She Z."/>
            <person name="Ming Y."/>
            <person name="Huang W."/>
            <person name="Zhang S."/>
            <person name="Huang B."/>
            <person name="Zhang Y."/>
            <person name="Qu T."/>
            <person name="Ni P."/>
            <person name="Miao G."/>
            <person name="Wang J."/>
            <person name="Wang Q."/>
            <person name="Steinberg C.E."/>
            <person name="Wang H."/>
            <person name="Li N."/>
            <person name="Qian L."/>
            <person name="Zhang G."/>
            <person name="Li Y."/>
            <person name="Yang H."/>
            <person name="Liu X."/>
            <person name="Wang J."/>
            <person name="Yin Y."/>
            <person name="Wang J."/>
        </authorList>
    </citation>
    <scope>NUCLEOTIDE SEQUENCE [LARGE SCALE GENOMIC DNA]</scope>
    <source>
        <strain evidence="1">05x7-T-G4-1.051#20</strain>
    </source>
</reference>
<gene>
    <name evidence="1" type="ORF">CGI_10028783</name>
</gene>
<evidence type="ECO:0000313" key="1">
    <source>
        <dbReference type="EMBL" id="EKC31149.1"/>
    </source>
</evidence>
<sequence>MVRSIKQDRQSLGFEKYSLQKMMETLCKTQATNRYSLFAHRDSDGVSCESCVIPGLRSVERTSTKGNSKRLMEMNSVGRWRKIKILQKMIESPYIQQVTDVGQFPPGDRYTEGDGIGANQ</sequence>
<dbReference type="HOGENOM" id="CLU_2051866_0_0_1"/>
<protein>
    <submittedName>
        <fullName evidence="1">Uncharacterized protein</fullName>
    </submittedName>
</protein>
<dbReference type="EMBL" id="JH823244">
    <property type="protein sequence ID" value="EKC31149.1"/>
    <property type="molecule type" value="Genomic_DNA"/>
</dbReference>
<proteinExistence type="predicted"/>
<name>K1QIY9_MAGGI</name>
<dbReference type="AlphaFoldDB" id="K1QIY9"/>
<organism evidence="1">
    <name type="scientific">Magallana gigas</name>
    <name type="common">Pacific oyster</name>
    <name type="synonym">Crassostrea gigas</name>
    <dbReference type="NCBI Taxonomy" id="29159"/>
    <lineage>
        <taxon>Eukaryota</taxon>
        <taxon>Metazoa</taxon>
        <taxon>Spiralia</taxon>
        <taxon>Lophotrochozoa</taxon>
        <taxon>Mollusca</taxon>
        <taxon>Bivalvia</taxon>
        <taxon>Autobranchia</taxon>
        <taxon>Pteriomorphia</taxon>
        <taxon>Ostreida</taxon>
        <taxon>Ostreoidea</taxon>
        <taxon>Ostreidae</taxon>
        <taxon>Magallana</taxon>
    </lineage>
</organism>
<dbReference type="InParanoid" id="K1QIY9"/>